<dbReference type="PANTHER" id="PTHR30345:SF6">
    <property type="entry name" value="RIBOSE 5-PHOSPHATE ISOMERASE"/>
    <property type="match status" value="1"/>
</dbReference>
<evidence type="ECO:0008006" key="2">
    <source>
        <dbReference type="Google" id="ProtNLM"/>
    </source>
</evidence>
<dbReference type="Pfam" id="PF02502">
    <property type="entry name" value="LacAB_rpiB"/>
    <property type="match status" value="1"/>
</dbReference>
<comment type="caution">
    <text evidence="1">The sequence shown here is derived from an EMBL/GenBank/DDBJ whole genome shotgun (WGS) entry which is preliminary data.</text>
</comment>
<evidence type="ECO:0000313" key="1">
    <source>
        <dbReference type="EMBL" id="MPM24353.1"/>
    </source>
</evidence>
<organism evidence="1">
    <name type="scientific">bioreactor metagenome</name>
    <dbReference type="NCBI Taxonomy" id="1076179"/>
    <lineage>
        <taxon>unclassified sequences</taxon>
        <taxon>metagenomes</taxon>
        <taxon>ecological metagenomes</taxon>
    </lineage>
</organism>
<accession>A0A644YCV0</accession>
<dbReference type="InterPro" id="IPR003500">
    <property type="entry name" value="RpiB_LacA_LacB"/>
</dbReference>
<dbReference type="EMBL" id="VSSQ01004244">
    <property type="protein sequence ID" value="MPM24353.1"/>
    <property type="molecule type" value="Genomic_DNA"/>
</dbReference>
<dbReference type="InterPro" id="IPR036569">
    <property type="entry name" value="RpiB_LacA_LacB_sf"/>
</dbReference>
<sequence>MRIAVLNEVSASLKNADILAALAEFPEHSVYNAGMASPEDKPELTYIQTGLMAALLLNAGACDLVVGGCGTGQGFLNSVLQYPGVTCGLLVEPLDAWLFSQINAGNCVSLALNKGYGWAGDLNLRLLFRELFRDPPGAGYPPHRSESQTESRRKLAAISAVTHRSWLEILQGLDREIQLPLCECKVFLSLLNDVSSTSPLAASLVHYFSELPAKGGGIG</sequence>
<reference evidence="1" key="1">
    <citation type="submission" date="2019-08" db="EMBL/GenBank/DDBJ databases">
        <authorList>
            <person name="Kucharzyk K."/>
            <person name="Murdoch R.W."/>
            <person name="Higgins S."/>
            <person name="Loffler F."/>
        </authorList>
    </citation>
    <scope>NUCLEOTIDE SEQUENCE</scope>
</reference>
<protein>
    <recommendedName>
        <fullName evidence="2">Ribose-5-phosphate isomerase C-terminal domain-containing protein</fullName>
    </recommendedName>
</protein>
<name>A0A644YCV0_9ZZZZ</name>
<dbReference type="NCBIfam" id="NF006753">
    <property type="entry name" value="PRK09273.1"/>
    <property type="match status" value="1"/>
</dbReference>
<dbReference type="PANTHER" id="PTHR30345">
    <property type="entry name" value="RIBOSE-5-PHOSPHATE ISOMERASE B"/>
    <property type="match status" value="1"/>
</dbReference>
<proteinExistence type="predicted"/>
<dbReference type="GO" id="GO:0016853">
    <property type="term" value="F:isomerase activity"/>
    <property type="evidence" value="ECO:0007669"/>
    <property type="project" value="InterPro"/>
</dbReference>
<dbReference type="SUPFAM" id="SSF89623">
    <property type="entry name" value="Ribose/Galactose isomerase RpiB/AlsB"/>
    <property type="match status" value="1"/>
</dbReference>
<dbReference type="AlphaFoldDB" id="A0A644YCV0"/>
<dbReference type="GO" id="GO:0005975">
    <property type="term" value="P:carbohydrate metabolic process"/>
    <property type="evidence" value="ECO:0007669"/>
    <property type="project" value="InterPro"/>
</dbReference>
<gene>
    <name evidence="1" type="ORF">SDC9_70835</name>
</gene>
<dbReference type="Gene3D" id="3.40.1400.10">
    <property type="entry name" value="Sugar-phosphate isomerase, RpiB/LacA/LacB"/>
    <property type="match status" value="1"/>
</dbReference>